<feature type="transmembrane region" description="Helical" evidence="1">
    <location>
        <begin position="329"/>
        <end position="349"/>
    </location>
</feature>
<keyword evidence="1" id="KW-1133">Transmembrane helix</keyword>
<evidence type="ECO:0000313" key="3">
    <source>
        <dbReference type="Proteomes" id="UP000783287"/>
    </source>
</evidence>
<organism evidence="2 3">
    <name type="scientific">Candidatus Dojkabacteria bacterium</name>
    <dbReference type="NCBI Taxonomy" id="2099670"/>
    <lineage>
        <taxon>Bacteria</taxon>
        <taxon>Candidatus Dojkabacteria</taxon>
    </lineage>
</organism>
<keyword evidence="1" id="KW-0472">Membrane</keyword>
<sequence length="450" mass="52137">MKINKLLNNIKSIKIEFIYLIIGLAWGTTMVFLTPPFQVADETHHYYKSASIAEHNFICESSDGILLSADKANFPHLMQVGPVRAKESQYINSYSNPNEEGLISARMSICYSLPFGHIIAGAGLFIGDLFTDNELVSFYFGRMANLLFATILTYYSIKRIPYGKRILFVFALLPMTLFQYASYSYDAIHISLFIFYLAYVLDILHKSKQPNNTQLTVIGLLITVISNIKIGYYPLFLSIFLLPFNWKNKRKVFKYFLILILTNILLILIRSKVLGNGLITYELANPIEQIKYILTHPIDFSAIIVNTFISEIRVLYYGIISRLGWGGDYYLMPFDYYQFTMFPLMFIFTKKEKTSLTKKTRIILLLSGLLTILLVSIALYAINTQLYSPSIRGLVGRYFTLPLLLIFFALYQFNFKEFFNKHSYIMPLIIFFSLIRIIYVTIQSTFDRFY</sequence>
<reference evidence="2" key="2">
    <citation type="journal article" date="2021" name="Microbiome">
        <title>Successional dynamics and alternative stable states in a saline activated sludge microbial community over 9 years.</title>
        <authorList>
            <person name="Wang Y."/>
            <person name="Ye J."/>
            <person name="Ju F."/>
            <person name="Liu L."/>
            <person name="Boyd J.A."/>
            <person name="Deng Y."/>
            <person name="Parks D.H."/>
            <person name="Jiang X."/>
            <person name="Yin X."/>
            <person name="Woodcroft B.J."/>
            <person name="Tyson G.W."/>
            <person name="Hugenholtz P."/>
            <person name="Polz M.F."/>
            <person name="Zhang T."/>
        </authorList>
    </citation>
    <scope>NUCLEOTIDE SEQUENCE</scope>
    <source>
        <strain evidence="2">HKST-UBA14</strain>
    </source>
</reference>
<dbReference type="InterPro" id="IPR018674">
    <property type="entry name" value="DUF2142_membrane"/>
</dbReference>
<feature type="transmembrane region" description="Helical" evidence="1">
    <location>
        <begin position="136"/>
        <end position="155"/>
    </location>
</feature>
<evidence type="ECO:0000256" key="1">
    <source>
        <dbReference type="SAM" id="Phobius"/>
    </source>
</evidence>
<accession>A0A955L5U7</accession>
<feature type="transmembrane region" description="Helical" evidence="1">
    <location>
        <begin position="361"/>
        <end position="382"/>
    </location>
</feature>
<feature type="transmembrane region" description="Helical" evidence="1">
    <location>
        <begin position="17"/>
        <end position="39"/>
    </location>
</feature>
<dbReference type="AlphaFoldDB" id="A0A955L5U7"/>
<reference evidence="2" key="1">
    <citation type="submission" date="2020-04" db="EMBL/GenBank/DDBJ databases">
        <authorList>
            <person name="Zhang T."/>
        </authorList>
    </citation>
    <scope>NUCLEOTIDE SEQUENCE</scope>
    <source>
        <strain evidence="2">HKST-UBA14</strain>
    </source>
</reference>
<protein>
    <submittedName>
        <fullName evidence="2">DUF2142 domain-containing protein</fullName>
    </submittedName>
</protein>
<proteinExistence type="predicted"/>
<dbReference type="EMBL" id="JAGQLK010000045">
    <property type="protein sequence ID" value="MCA9383251.1"/>
    <property type="molecule type" value="Genomic_DNA"/>
</dbReference>
<feature type="transmembrane region" description="Helical" evidence="1">
    <location>
        <begin position="187"/>
        <end position="205"/>
    </location>
</feature>
<comment type="caution">
    <text evidence="2">The sequence shown here is derived from an EMBL/GenBank/DDBJ whole genome shotgun (WGS) entry which is preliminary data.</text>
</comment>
<feature type="transmembrane region" description="Helical" evidence="1">
    <location>
        <begin position="162"/>
        <end position="181"/>
    </location>
</feature>
<keyword evidence="1" id="KW-0812">Transmembrane</keyword>
<feature type="transmembrane region" description="Helical" evidence="1">
    <location>
        <begin position="290"/>
        <end position="309"/>
    </location>
</feature>
<feature type="transmembrane region" description="Helical" evidence="1">
    <location>
        <begin position="423"/>
        <end position="442"/>
    </location>
</feature>
<feature type="transmembrane region" description="Helical" evidence="1">
    <location>
        <begin position="217"/>
        <end position="240"/>
    </location>
</feature>
<feature type="transmembrane region" description="Helical" evidence="1">
    <location>
        <begin position="394"/>
        <end position="411"/>
    </location>
</feature>
<dbReference type="Proteomes" id="UP000783287">
    <property type="component" value="Unassembled WGS sequence"/>
</dbReference>
<dbReference type="Pfam" id="PF09913">
    <property type="entry name" value="DUF2142"/>
    <property type="match status" value="1"/>
</dbReference>
<feature type="transmembrane region" description="Helical" evidence="1">
    <location>
        <begin position="252"/>
        <end position="269"/>
    </location>
</feature>
<gene>
    <name evidence="2" type="ORF">KC909_02695</name>
</gene>
<name>A0A955L5U7_9BACT</name>
<evidence type="ECO:0000313" key="2">
    <source>
        <dbReference type="EMBL" id="MCA9383251.1"/>
    </source>
</evidence>